<name>A0ABR4GDJ6_9EURO</name>
<accession>A0ABR4GDJ6</accession>
<evidence type="ECO:0000313" key="2">
    <source>
        <dbReference type="Proteomes" id="UP001610563"/>
    </source>
</evidence>
<proteinExistence type="predicted"/>
<evidence type="ECO:0008006" key="3">
    <source>
        <dbReference type="Google" id="ProtNLM"/>
    </source>
</evidence>
<protein>
    <recommendedName>
        <fullName evidence="3">F-box domain-containing protein</fullName>
    </recommendedName>
</protein>
<sequence length="572" mass="65766">MSNSSTQDAPVDRLPMEIWDQVLLEIMDVEYQLDPHPHLGGERFPAEICAVSRRWHQRFNHILYHRFDFKNLFGEIKSLWCLLRTLVARPDLAALFREITMFSPRFAQDFANLESPEAKQQLTTLYQENRDMVRQAMIQARFDLAALPGGDLTLSATRYLSCDVNDLDMNYHLNHVAALRALVLAHAPKIERLSLQALAHDPFFERILHVARAPSDRNSPGIAFQHLQTLNVAPNSIRDPYLGSSRIIHNGQTFISRNRQYHRLPKLTEFTLLEGRIDLNAVQHRTALKKLSLPDIQNYLPQITPLLSLSSDLRQLSISSSYERGPVFHSKFWTAIAHLKDKLEYLDFFETPYPFMPNQTRYFHEVDENFSLCPPLPEFTKLHVLKTNPLIIYGHNCKKHDEKLAETEETIATPNKLASHMPPNLESLGLYVKRSAWMSSYIKEFETGLEGIVLDAAPRRKLTHILVDNTDRIPLGKMRAAAQLHGIPFVGPREAMACGGRDTIFADQAKPGNPLTHQSDPNMFRNLYFAEMIPVRMKVHSIDGMLENVHEWKRKRVDPPDFRTAEAKRARH</sequence>
<dbReference type="Proteomes" id="UP001610563">
    <property type="component" value="Unassembled WGS sequence"/>
</dbReference>
<evidence type="ECO:0000313" key="1">
    <source>
        <dbReference type="EMBL" id="KAL2797112.1"/>
    </source>
</evidence>
<gene>
    <name evidence="1" type="ORF">BJX66DRAFT_335299</name>
</gene>
<keyword evidence="2" id="KW-1185">Reference proteome</keyword>
<comment type="caution">
    <text evidence="1">The sequence shown here is derived from an EMBL/GenBank/DDBJ whole genome shotgun (WGS) entry which is preliminary data.</text>
</comment>
<reference evidence="1 2" key="1">
    <citation type="submission" date="2024-07" db="EMBL/GenBank/DDBJ databases">
        <title>Section-level genome sequencing and comparative genomics of Aspergillus sections Usti and Cavernicolus.</title>
        <authorList>
            <consortium name="Lawrence Berkeley National Laboratory"/>
            <person name="Nybo J.L."/>
            <person name="Vesth T.C."/>
            <person name="Theobald S."/>
            <person name="Frisvad J.C."/>
            <person name="Larsen T.O."/>
            <person name="Kjaerboelling I."/>
            <person name="Rothschild-Mancinelli K."/>
            <person name="Lyhne E.K."/>
            <person name="Kogle M.E."/>
            <person name="Barry K."/>
            <person name="Clum A."/>
            <person name="Na H."/>
            <person name="Ledsgaard L."/>
            <person name="Lin J."/>
            <person name="Lipzen A."/>
            <person name="Kuo A."/>
            <person name="Riley R."/>
            <person name="Mondo S."/>
            <person name="Labutti K."/>
            <person name="Haridas S."/>
            <person name="Pangalinan J."/>
            <person name="Salamov A.A."/>
            <person name="Simmons B.A."/>
            <person name="Magnuson J.K."/>
            <person name="Chen J."/>
            <person name="Drula E."/>
            <person name="Henrissat B."/>
            <person name="Wiebenga A."/>
            <person name="Lubbers R.J."/>
            <person name="Gomes A.C."/>
            <person name="Makela M.R."/>
            <person name="Stajich J."/>
            <person name="Grigoriev I.V."/>
            <person name="Mortensen U.H."/>
            <person name="De Vries R.P."/>
            <person name="Baker S.E."/>
            <person name="Andersen M.R."/>
        </authorList>
    </citation>
    <scope>NUCLEOTIDE SEQUENCE [LARGE SCALE GENOMIC DNA]</scope>
    <source>
        <strain evidence="1 2">CBS 209.92</strain>
    </source>
</reference>
<dbReference type="EMBL" id="JBFTWV010000021">
    <property type="protein sequence ID" value="KAL2797112.1"/>
    <property type="molecule type" value="Genomic_DNA"/>
</dbReference>
<organism evidence="1 2">
    <name type="scientific">Aspergillus keveii</name>
    <dbReference type="NCBI Taxonomy" id="714993"/>
    <lineage>
        <taxon>Eukaryota</taxon>
        <taxon>Fungi</taxon>
        <taxon>Dikarya</taxon>
        <taxon>Ascomycota</taxon>
        <taxon>Pezizomycotina</taxon>
        <taxon>Eurotiomycetes</taxon>
        <taxon>Eurotiomycetidae</taxon>
        <taxon>Eurotiales</taxon>
        <taxon>Aspergillaceae</taxon>
        <taxon>Aspergillus</taxon>
        <taxon>Aspergillus subgen. Nidulantes</taxon>
    </lineage>
</organism>